<evidence type="ECO:0000313" key="2">
    <source>
        <dbReference type="EMBL" id="PWA46267.1"/>
    </source>
</evidence>
<sequence>MVDFTECELNDKTMADIEWEFYLEQKKLPYVAYDFEANEKELLIPFFYVEAWWIRYLDGLSISLSADLSAVQLILKLLLRRRKLSFGQTSWESYEELRKQEQVDGVITLGQTVSTNGGKSEECVASSGSKDEALAFTADSSPKLLISSKLNDALATQDVIHKGNKMSDGNNGNSVVTKAHLPSTYSRKKHFGTQASAINENEPFARRARSSCIYQNRTVSSEDVEGVQRRNKRARTSPISSDVLGSNASPEENSFEIVADESNTKSVNGVNCEQSGYQVMEHPCLRKPQINQGRTSPVIWEAAKNKNFGCLADGEAALPLSKRLHHALEAMSANVAEDEPICPGGPSALKTIVNGSLLIFSQKEQKSLLYKGQTLPAMVFATI</sequence>
<dbReference type="OrthoDB" id="62853at2759"/>
<dbReference type="PANTHER" id="PTHR12550:SF49">
    <property type="entry name" value="PROTEIN HUA2-LIKE 2-RELATED"/>
    <property type="match status" value="1"/>
</dbReference>
<accession>A0A2U1LB87</accession>
<evidence type="ECO:0000313" key="3">
    <source>
        <dbReference type="Proteomes" id="UP000245207"/>
    </source>
</evidence>
<dbReference type="EMBL" id="PKPP01010368">
    <property type="protein sequence ID" value="PWA46267.1"/>
    <property type="molecule type" value="Genomic_DNA"/>
</dbReference>
<gene>
    <name evidence="2" type="ORF">CTI12_AA415060</name>
</gene>
<evidence type="ECO:0000256" key="1">
    <source>
        <dbReference type="SAM" id="MobiDB-lite"/>
    </source>
</evidence>
<protein>
    <submittedName>
        <fullName evidence="2">CID domain-containing protein</fullName>
    </submittedName>
</protein>
<feature type="compositionally biased region" description="Polar residues" evidence="1">
    <location>
        <begin position="237"/>
        <end position="251"/>
    </location>
</feature>
<name>A0A2U1LB87_ARTAN</name>
<organism evidence="2 3">
    <name type="scientific">Artemisia annua</name>
    <name type="common">Sweet wormwood</name>
    <dbReference type="NCBI Taxonomy" id="35608"/>
    <lineage>
        <taxon>Eukaryota</taxon>
        <taxon>Viridiplantae</taxon>
        <taxon>Streptophyta</taxon>
        <taxon>Embryophyta</taxon>
        <taxon>Tracheophyta</taxon>
        <taxon>Spermatophyta</taxon>
        <taxon>Magnoliopsida</taxon>
        <taxon>eudicotyledons</taxon>
        <taxon>Gunneridae</taxon>
        <taxon>Pentapetalae</taxon>
        <taxon>asterids</taxon>
        <taxon>campanulids</taxon>
        <taxon>Asterales</taxon>
        <taxon>Asteraceae</taxon>
        <taxon>Asteroideae</taxon>
        <taxon>Anthemideae</taxon>
        <taxon>Artemisiinae</taxon>
        <taxon>Artemisia</taxon>
    </lineage>
</organism>
<dbReference type="AlphaFoldDB" id="A0A2U1LB87"/>
<keyword evidence="3" id="KW-1185">Reference proteome</keyword>
<proteinExistence type="predicted"/>
<feature type="region of interest" description="Disordered" evidence="1">
    <location>
        <begin position="224"/>
        <end position="251"/>
    </location>
</feature>
<dbReference type="Proteomes" id="UP000245207">
    <property type="component" value="Unassembled WGS sequence"/>
</dbReference>
<reference evidence="2 3" key="1">
    <citation type="journal article" date="2018" name="Mol. Plant">
        <title>The genome of Artemisia annua provides insight into the evolution of Asteraceae family and artemisinin biosynthesis.</title>
        <authorList>
            <person name="Shen Q."/>
            <person name="Zhang L."/>
            <person name="Liao Z."/>
            <person name="Wang S."/>
            <person name="Yan T."/>
            <person name="Shi P."/>
            <person name="Liu M."/>
            <person name="Fu X."/>
            <person name="Pan Q."/>
            <person name="Wang Y."/>
            <person name="Lv Z."/>
            <person name="Lu X."/>
            <person name="Zhang F."/>
            <person name="Jiang W."/>
            <person name="Ma Y."/>
            <person name="Chen M."/>
            <person name="Hao X."/>
            <person name="Li L."/>
            <person name="Tang Y."/>
            <person name="Lv G."/>
            <person name="Zhou Y."/>
            <person name="Sun X."/>
            <person name="Brodelius P.E."/>
            <person name="Rose J.K.C."/>
            <person name="Tang K."/>
        </authorList>
    </citation>
    <scope>NUCLEOTIDE SEQUENCE [LARGE SCALE GENOMIC DNA]</scope>
    <source>
        <strain evidence="3">cv. Huhao1</strain>
        <tissue evidence="2">Leaf</tissue>
    </source>
</reference>
<comment type="caution">
    <text evidence="2">The sequence shown here is derived from an EMBL/GenBank/DDBJ whole genome shotgun (WGS) entry which is preliminary data.</text>
</comment>
<dbReference type="PANTHER" id="PTHR12550">
    <property type="entry name" value="HEPATOMA-DERIVED GROWTH FACTOR-RELATED"/>
    <property type="match status" value="1"/>
</dbReference>
<dbReference type="STRING" id="35608.A0A2U1LB87"/>